<reference evidence="15" key="2">
    <citation type="submission" date="2020-09" db="EMBL/GenBank/DDBJ databases">
        <authorList>
            <person name="Sun Q."/>
            <person name="Kim S."/>
        </authorList>
    </citation>
    <scope>NUCLEOTIDE SEQUENCE</scope>
    <source>
        <strain evidence="15">KCTC 23224</strain>
    </source>
</reference>
<accession>A0A8J3CVL0</accession>
<dbReference type="InterPro" id="IPR047215">
    <property type="entry name" value="Galactose_mutarotase-like"/>
</dbReference>
<dbReference type="InterPro" id="IPR011013">
    <property type="entry name" value="Gal_mutarotase_sf_dom"/>
</dbReference>
<comment type="catalytic activity">
    <reaction evidence="1 11">
        <text>alpha-D-glucose = beta-D-glucose</text>
        <dbReference type="Rhea" id="RHEA:10264"/>
        <dbReference type="ChEBI" id="CHEBI:15903"/>
        <dbReference type="ChEBI" id="CHEBI:17925"/>
        <dbReference type="EC" id="5.1.3.3"/>
    </reaction>
</comment>
<dbReference type="GO" id="GO:0030246">
    <property type="term" value="F:carbohydrate binding"/>
    <property type="evidence" value="ECO:0007669"/>
    <property type="project" value="InterPro"/>
</dbReference>
<dbReference type="Gene3D" id="2.70.98.10">
    <property type="match status" value="1"/>
</dbReference>
<evidence type="ECO:0000256" key="3">
    <source>
        <dbReference type="ARBA" id="ARBA00005028"/>
    </source>
</evidence>
<evidence type="ECO:0000256" key="8">
    <source>
        <dbReference type="ARBA" id="ARBA00022837"/>
    </source>
</evidence>
<dbReference type="EC" id="5.1.3.3" evidence="6 11"/>
<keyword evidence="8" id="KW-0106">Calcium</keyword>
<organism evidence="15 16">
    <name type="scientific">Mongoliitalea lutea</name>
    <dbReference type="NCBI Taxonomy" id="849756"/>
    <lineage>
        <taxon>Bacteria</taxon>
        <taxon>Pseudomonadati</taxon>
        <taxon>Bacteroidota</taxon>
        <taxon>Cytophagia</taxon>
        <taxon>Cytophagales</taxon>
        <taxon>Cyclobacteriaceae</taxon>
        <taxon>Mongoliitalea</taxon>
    </lineage>
</organism>
<feature type="binding site" evidence="13">
    <location>
        <position position="258"/>
    </location>
    <ligand>
        <name>beta-D-galactose</name>
        <dbReference type="ChEBI" id="CHEBI:27667"/>
    </ligand>
</feature>
<dbReference type="GO" id="GO:0033499">
    <property type="term" value="P:galactose catabolic process via UDP-galactose, Leloir pathway"/>
    <property type="evidence" value="ECO:0007669"/>
    <property type="project" value="TreeGrafter"/>
</dbReference>
<keyword evidence="16" id="KW-1185">Reference proteome</keyword>
<dbReference type="GO" id="GO:0005737">
    <property type="term" value="C:cytoplasm"/>
    <property type="evidence" value="ECO:0007669"/>
    <property type="project" value="TreeGrafter"/>
</dbReference>
<comment type="pathway">
    <text evidence="3 11">Carbohydrate metabolism; hexose metabolism.</text>
</comment>
<comment type="similarity">
    <text evidence="4 11">Belongs to the aldose epimerase family.</text>
</comment>
<evidence type="ECO:0000256" key="9">
    <source>
        <dbReference type="ARBA" id="ARBA00023235"/>
    </source>
</evidence>
<dbReference type="AlphaFoldDB" id="A0A8J3CVL0"/>
<dbReference type="Pfam" id="PF01263">
    <property type="entry name" value="Aldose_epim"/>
    <property type="match status" value="1"/>
</dbReference>
<dbReference type="Proteomes" id="UP000642809">
    <property type="component" value="Unassembled WGS sequence"/>
</dbReference>
<evidence type="ECO:0000256" key="5">
    <source>
        <dbReference type="ARBA" id="ARBA00011245"/>
    </source>
</evidence>
<evidence type="ECO:0000256" key="2">
    <source>
        <dbReference type="ARBA" id="ARBA00001913"/>
    </source>
</evidence>
<comment type="cofactor">
    <cofactor evidence="2">
        <name>Ca(2+)</name>
        <dbReference type="ChEBI" id="CHEBI:29108"/>
    </cofactor>
</comment>
<evidence type="ECO:0000256" key="4">
    <source>
        <dbReference type="ARBA" id="ARBA00006206"/>
    </source>
</evidence>
<dbReference type="PANTHER" id="PTHR10091">
    <property type="entry name" value="ALDOSE-1-EPIMERASE"/>
    <property type="match status" value="1"/>
</dbReference>
<dbReference type="InterPro" id="IPR008183">
    <property type="entry name" value="Aldose_1/G6P_1-epimerase"/>
</dbReference>
<feature type="active site" description="Proton acceptor" evidence="12">
    <location>
        <position position="319"/>
    </location>
</feature>
<dbReference type="PIRSF" id="PIRSF005096">
    <property type="entry name" value="GALM"/>
    <property type="match status" value="1"/>
</dbReference>
<dbReference type="GO" id="GO:0004034">
    <property type="term" value="F:aldose 1-epimerase activity"/>
    <property type="evidence" value="ECO:0007669"/>
    <property type="project" value="UniProtKB-EC"/>
</dbReference>
<comment type="caution">
    <text evidence="15">The sequence shown here is derived from an EMBL/GenBank/DDBJ whole genome shotgun (WGS) entry which is preliminary data.</text>
</comment>
<comment type="subunit">
    <text evidence="5">Monomer.</text>
</comment>
<dbReference type="RefSeq" id="WP_189579460.1">
    <property type="nucleotide sequence ID" value="NZ_BMYF01000005.1"/>
</dbReference>
<feature type="binding site" evidence="14">
    <location>
        <begin position="186"/>
        <end position="188"/>
    </location>
    <ligand>
        <name>beta-D-galactose</name>
        <dbReference type="ChEBI" id="CHEBI:27667"/>
    </ligand>
</feature>
<sequence length="353" mass="39439">MLSIQQRMFGTLPSGQEVTLFTLNFRDQVIVSVMDFGATWTHFYGKGREGKLADVVLGFDDLEGYLQEDYQNNYCYIGSTVGRIAGRIKGNQFTLDGVTYSVPLNTGTIHLHGGMEGWDRKLWQSKVLEQSDLVAVEFYYRSPDGEEGYPGNLDVWVTYELNDKGELSIHYKATTDKKTIINPTNHAYFNLSGDFNETISDHIFKVDADAFLPIDAQGMPTGEILKVESTPFDFRKPTILKPQLESDHSQIGLVGGIDHSFVLNSSENSAELYHPTSGRRLIVHTVEPGLQVYTGNSLRSDFVGKKGVRYGKHAAICLETQHFPDAINQPSFDSVVLDVGEEFQSKTVFVITV</sequence>
<reference evidence="15" key="1">
    <citation type="journal article" date="2014" name="Int. J. Syst. Evol. Microbiol.">
        <title>Complete genome sequence of Corynebacterium casei LMG S-19264T (=DSM 44701T), isolated from a smear-ripened cheese.</title>
        <authorList>
            <consortium name="US DOE Joint Genome Institute (JGI-PGF)"/>
            <person name="Walter F."/>
            <person name="Albersmeier A."/>
            <person name="Kalinowski J."/>
            <person name="Ruckert C."/>
        </authorList>
    </citation>
    <scope>NUCLEOTIDE SEQUENCE</scope>
    <source>
        <strain evidence="15">KCTC 23224</strain>
    </source>
</reference>
<dbReference type="InterPro" id="IPR015443">
    <property type="entry name" value="Aldose_1-epimerase"/>
</dbReference>
<proteinExistence type="inferred from homology"/>
<dbReference type="UniPathway" id="UPA00242"/>
<evidence type="ECO:0000256" key="13">
    <source>
        <dbReference type="PIRSR" id="PIRSR005096-2"/>
    </source>
</evidence>
<protein>
    <recommendedName>
        <fullName evidence="7 11">Aldose 1-epimerase</fullName>
        <ecNumber evidence="6 11">5.1.3.3</ecNumber>
    </recommendedName>
</protein>
<dbReference type="PANTHER" id="PTHR10091:SF0">
    <property type="entry name" value="GALACTOSE MUTAROTASE"/>
    <property type="match status" value="1"/>
</dbReference>
<dbReference type="EMBL" id="BMYF01000005">
    <property type="protein sequence ID" value="GHB31765.1"/>
    <property type="molecule type" value="Genomic_DNA"/>
</dbReference>
<dbReference type="InterPro" id="IPR018052">
    <property type="entry name" value="Ald1_epimerase_CS"/>
</dbReference>
<gene>
    <name evidence="15" type="ORF">GCM10008106_10840</name>
</gene>
<evidence type="ECO:0000313" key="15">
    <source>
        <dbReference type="EMBL" id="GHB31765.1"/>
    </source>
</evidence>
<evidence type="ECO:0000256" key="10">
    <source>
        <dbReference type="ARBA" id="ARBA00023277"/>
    </source>
</evidence>
<dbReference type="SUPFAM" id="SSF74650">
    <property type="entry name" value="Galactose mutarotase-like"/>
    <property type="match status" value="1"/>
</dbReference>
<keyword evidence="9 11" id="KW-0413">Isomerase</keyword>
<dbReference type="GO" id="GO:0006006">
    <property type="term" value="P:glucose metabolic process"/>
    <property type="evidence" value="ECO:0007669"/>
    <property type="project" value="TreeGrafter"/>
</dbReference>
<keyword evidence="10 11" id="KW-0119">Carbohydrate metabolism</keyword>
<name>A0A8J3CVL0_9BACT</name>
<evidence type="ECO:0000256" key="1">
    <source>
        <dbReference type="ARBA" id="ARBA00001614"/>
    </source>
</evidence>
<dbReference type="NCBIfam" id="NF008277">
    <property type="entry name" value="PRK11055.1"/>
    <property type="match status" value="1"/>
</dbReference>
<dbReference type="PROSITE" id="PS00545">
    <property type="entry name" value="ALDOSE_1_EPIMERASE"/>
    <property type="match status" value="1"/>
</dbReference>
<evidence type="ECO:0000256" key="11">
    <source>
        <dbReference type="PIRNR" id="PIRNR005096"/>
    </source>
</evidence>
<evidence type="ECO:0000256" key="14">
    <source>
        <dbReference type="PIRSR" id="PIRSR005096-3"/>
    </source>
</evidence>
<evidence type="ECO:0000256" key="12">
    <source>
        <dbReference type="PIRSR" id="PIRSR005096-1"/>
    </source>
</evidence>
<dbReference type="CDD" id="cd09019">
    <property type="entry name" value="galactose_mutarotase_like"/>
    <property type="match status" value="1"/>
</dbReference>
<dbReference type="InterPro" id="IPR014718">
    <property type="entry name" value="GH-type_carb-bd"/>
</dbReference>
<evidence type="ECO:0000313" key="16">
    <source>
        <dbReference type="Proteomes" id="UP000642809"/>
    </source>
</evidence>
<evidence type="ECO:0000256" key="7">
    <source>
        <dbReference type="ARBA" id="ARBA00014165"/>
    </source>
</evidence>
<feature type="active site" description="Proton donor" evidence="12">
    <location>
        <position position="186"/>
    </location>
</feature>
<evidence type="ECO:0000256" key="6">
    <source>
        <dbReference type="ARBA" id="ARBA00013185"/>
    </source>
</evidence>